<dbReference type="EMBL" id="GBRH01204887">
    <property type="protein sequence ID" value="JAD93008.1"/>
    <property type="molecule type" value="Transcribed_RNA"/>
</dbReference>
<reference evidence="1" key="1">
    <citation type="submission" date="2014-09" db="EMBL/GenBank/DDBJ databases">
        <authorList>
            <person name="Magalhaes I.L.F."/>
            <person name="Oliveira U."/>
            <person name="Santos F.R."/>
            <person name="Vidigal T.H.D.A."/>
            <person name="Brescovit A.D."/>
            <person name="Santos A.J."/>
        </authorList>
    </citation>
    <scope>NUCLEOTIDE SEQUENCE</scope>
    <source>
        <tissue evidence="1">Shoot tissue taken approximately 20 cm above the soil surface</tissue>
    </source>
</reference>
<evidence type="ECO:0000313" key="1">
    <source>
        <dbReference type="EMBL" id="JAD93008.1"/>
    </source>
</evidence>
<name>A0A0A9E1X9_ARUDO</name>
<reference evidence="1" key="2">
    <citation type="journal article" date="2015" name="Data Brief">
        <title>Shoot transcriptome of the giant reed, Arundo donax.</title>
        <authorList>
            <person name="Barrero R.A."/>
            <person name="Guerrero F.D."/>
            <person name="Moolhuijzen P."/>
            <person name="Goolsby J.A."/>
            <person name="Tidwell J."/>
            <person name="Bellgard S.E."/>
            <person name="Bellgard M.I."/>
        </authorList>
    </citation>
    <scope>NUCLEOTIDE SEQUENCE</scope>
    <source>
        <tissue evidence="1">Shoot tissue taken approximately 20 cm above the soil surface</tissue>
    </source>
</reference>
<proteinExistence type="predicted"/>
<dbReference type="AlphaFoldDB" id="A0A0A9E1X9"/>
<accession>A0A0A9E1X9</accession>
<sequence length="25" mass="3032">MVHVRLTETVRILRHVEIIFKSKII</sequence>
<protein>
    <submittedName>
        <fullName evidence="1">Uncharacterized protein</fullName>
    </submittedName>
</protein>
<organism evidence="1">
    <name type="scientific">Arundo donax</name>
    <name type="common">Giant reed</name>
    <name type="synonym">Donax arundinaceus</name>
    <dbReference type="NCBI Taxonomy" id="35708"/>
    <lineage>
        <taxon>Eukaryota</taxon>
        <taxon>Viridiplantae</taxon>
        <taxon>Streptophyta</taxon>
        <taxon>Embryophyta</taxon>
        <taxon>Tracheophyta</taxon>
        <taxon>Spermatophyta</taxon>
        <taxon>Magnoliopsida</taxon>
        <taxon>Liliopsida</taxon>
        <taxon>Poales</taxon>
        <taxon>Poaceae</taxon>
        <taxon>PACMAD clade</taxon>
        <taxon>Arundinoideae</taxon>
        <taxon>Arundineae</taxon>
        <taxon>Arundo</taxon>
    </lineage>
</organism>